<dbReference type="GeneID" id="93861412"/>
<dbReference type="AlphaFoldDB" id="A0A2Z5R331"/>
<dbReference type="SUPFAM" id="SSF55144">
    <property type="entry name" value="LigT-like"/>
    <property type="match status" value="1"/>
</dbReference>
<dbReference type="PANTHER" id="PTHR40037">
    <property type="entry name" value="PHOSPHOESTERASE YJCG-RELATED"/>
    <property type="match status" value="1"/>
</dbReference>
<gene>
    <name evidence="1" type="ORF">RA11412_1020</name>
</gene>
<protein>
    <submittedName>
        <fullName evidence="1">RNA ligase</fullName>
    </submittedName>
</protein>
<dbReference type="InterPro" id="IPR050580">
    <property type="entry name" value="2H_phosphoesterase_YjcG-like"/>
</dbReference>
<dbReference type="KEGG" id="raj:RA11412_1020"/>
<dbReference type="InterPro" id="IPR009097">
    <property type="entry name" value="Cyclic_Pdiesterase"/>
</dbReference>
<dbReference type="Pfam" id="PF13563">
    <property type="entry name" value="2_5_RNA_ligase2"/>
    <property type="match status" value="1"/>
</dbReference>
<sequence length="190" mass="20622">MTAEYTASLRRPSPTLKEGQRYLSLIAHVPDPLASRLLGWKREQDIAVGLSAHVTVYVGQLSEQVEAGLRSVKFAQALGDTGTVRLQVGGVSTFRPVTEVDYLSIDYGADALHQLHQVCVRELGECATPFPYVPHITLGQNLCPGQVAEAKTVFDALPAAERSFAVDALHAYTYDGAEWELLGSIDLAIE</sequence>
<keyword evidence="1" id="KW-0436">Ligase</keyword>
<keyword evidence="2" id="KW-1185">Reference proteome</keyword>
<proteinExistence type="predicted"/>
<reference evidence="1 2" key="1">
    <citation type="submission" date="2016-10" db="EMBL/GenBank/DDBJ databases">
        <title>Genome sequence of Rothia aeria strain JCM11412.</title>
        <authorList>
            <person name="Nambu T."/>
        </authorList>
    </citation>
    <scope>NUCLEOTIDE SEQUENCE [LARGE SCALE GENOMIC DNA]</scope>
    <source>
        <strain evidence="1 2">JCM 11412</strain>
    </source>
</reference>
<dbReference type="Proteomes" id="UP000250241">
    <property type="component" value="Chromosome"/>
</dbReference>
<dbReference type="Gene3D" id="3.90.1140.10">
    <property type="entry name" value="Cyclic phosphodiesterase"/>
    <property type="match status" value="1"/>
</dbReference>
<organism evidence="1 2">
    <name type="scientific">Rothia aeria</name>
    <dbReference type="NCBI Taxonomy" id="172042"/>
    <lineage>
        <taxon>Bacteria</taxon>
        <taxon>Bacillati</taxon>
        <taxon>Actinomycetota</taxon>
        <taxon>Actinomycetes</taxon>
        <taxon>Micrococcales</taxon>
        <taxon>Micrococcaceae</taxon>
        <taxon>Rothia</taxon>
    </lineage>
</organism>
<name>A0A2Z5R331_9MICC</name>
<dbReference type="EMBL" id="AP017895">
    <property type="protein sequence ID" value="BAV87319.1"/>
    <property type="molecule type" value="Genomic_DNA"/>
</dbReference>
<evidence type="ECO:0000313" key="2">
    <source>
        <dbReference type="Proteomes" id="UP000250241"/>
    </source>
</evidence>
<evidence type="ECO:0000313" key="1">
    <source>
        <dbReference type="EMBL" id="BAV87319.1"/>
    </source>
</evidence>
<dbReference type="RefSeq" id="WP_128087514.1">
    <property type="nucleotide sequence ID" value="NZ_CP068102.1"/>
</dbReference>
<accession>A0A2Z5R331</accession>
<dbReference type="GO" id="GO:0016874">
    <property type="term" value="F:ligase activity"/>
    <property type="evidence" value="ECO:0007669"/>
    <property type="project" value="UniProtKB-KW"/>
</dbReference>
<dbReference type="PANTHER" id="PTHR40037:SF1">
    <property type="entry name" value="PHOSPHOESTERASE SAOUHSC_00951-RELATED"/>
    <property type="match status" value="1"/>
</dbReference>